<protein>
    <submittedName>
        <fullName evidence="2">Uncharacterized protein</fullName>
    </submittedName>
</protein>
<dbReference type="AlphaFoldDB" id="A0AAV5BG25"/>
<feature type="compositionally biased region" description="Basic and acidic residues" evidence="1">
    <location>
        <begin position="167"/>
        <end position="187"/>
    </location>
</feature>
<reference evidence="2" key="2">
    <citation type="submission" date="2021-12" db="EMBL/GenBank/DDBJ databases">
        <title>Resequencing data analysis of finger millet.</title>
        <authorList>
            <person name="Hatakeyama M."/>
            <person name="Aluri S."/>
            <person name="Balachadran M.T."/>
            <person name="Sivarajan S.R."/>
            <person name="Poveda L."/>
            <person name="Shimizu-Inatsugi R."/>
            <person name="Schlapbach R."/>
            <person name="Sreeman S.M."/>
            <person name="Shimizu K.K."/>
        </authorList>
    </citation>
    <scope>NUCLEOTIDE SEQUENCE</scope>
</reference>
<gene>
    <name evidence="2" type="primary">ga00258</name>
    <name evidence="2" type="ORF">PR202_ga00258</name>
</gene>
<dbReference type="EMBL" id="BQKI01000001">
    <property type="protein sequence ID" value="GJM84575.1"/>
    <property type="molecule type" value="Genomic_DNA"/>
</dbReference>
<proteinExistence type="predicted"/>
<evidence type="ECO:0000313" key="2">
    <source>
        <dbReference type="EMBL" id="GJM84575.1"/>
    </source>
</evidence>
<feature type="region of interest" description="Disordered" evidence="1">
    <location>
        <begin position="265"/>
        <end position="295"/>
    </location>
</feature>
<feature type="region of interest" description="Disordered" evidence="1">
    <location>
        <begin position="165"/>
        <end position="213"/>
    </location>
</feature>
<reference evidence="2" key="1">
    <citation type="journal article" date="2018" name="DNA Res.">
        <title>Multiple hybrid de novo genome assembly of finger millet, an orphan allotetraploid crop.</title>
        <authorList>
            <person name="Hatakeyama M."/>
            <person name="Aluri S."/>
            <person name="Balachadran M.T."/>
            <person name="Sivarajan S.R."/>
            <person name="Patrignani A."/>
            <person name="Gruter S."/>
            <person name="Poveda L."/>
            <person name="Shimizu-Inatsugi R."/>
            <person name="Baeten J."/>
            <person name="Francoijs K.J."/>
            <person name="Nataraja K.N."/>
            <person name="Reddy Y.A.N."/>
            <person name="Phadnis S."/>
            <person name="Ravikumar R.L."/>
            <person name="Schlapbach R."/>
            <person name="Sreeman S.M."/>
            <person name="Shimizu K.K."/>
        </authorList>
    </citation>
    <scope>NUCLEOTIDE SEQUENCE</scope>
</reference>
<dbReference type="Proteomes" id="UP001054889">
    <property type="component" value="Unassembled WGS sequence"/>
</dbReference>
<keyword evidence="3" id="KW-1185">Reference proteome</keyword>
<evidence type="ECO:0000313" key="3">
    <source>
        <dbReference type="Proteomes" id="UP001054889"/>
    </source>
</evidence>
<feature type="compositionally biased region" description="Basic and acidic residues" evidence="1">
    <location>
        <begin position="15"/>
        <end position="24"/>
    </location>
</feature>
<feature type="compositionally biased region" description="Polar residues" evidence="1">
    <location>
        <begin position="193"/>
        <end position="204"/>
    </location>
</feature>
<accession>A0AAV5BG25</accession>
<organism evidence="2 3">
    <name type="scientific">Eleusine coracana subsp. coracana</name>
    <dbReference type="NCBI Taxonomy" id="191504"/>
    <lineage>
        <taxon>Eukaryota</taxon>
        <taxon>Viridiplantae</taxon>
        <taxon>Streptophyta</taxon>
        <taxon>Embryophyta</taxon>
        <taxon>Tracheophyta</taxon>
        <taxon>Spermatophyta</taxon>
        <taxon>Magnoliopsida</taxon>
        <taxon>Liliopsida</taxon>
        <taxon>Poales</taxon>
        <taxon>Poaceae</taxon>
        <taxon>PACMAD clade</taxon>
        <taxon>Chloridoideae</taxon>
        <taxon>Cynodonteae</taxon>
        <taxon>Eleusininae</taxon>
        <taxon>Eleusine</taxon>
    </lineage>
</organism>
<evidence type="ECO:0000256" key="1">
    <source>
        <dbReference type="SAM" id="MobiDB-lite"/>
    </source>
</evidence>
<name>A0AAV5BG25_ELECO</name>
<comment type="caution">
    <text evidence="2">The sequence shown here is derived from an EMBL/GenBank/DDBJ whole genome shotgun (WGS) entry which is preliminary data.</text>
</comment>
<feature type="region of interest" description="Disordered" evidence="1">
    <location>
        <begin position="1"/>
        <end position="38"/>
    </location>
</feature>
<sequence length="295" mass="33243">MPPNPLPVTRAMTGPRDDMADGRRGNVLHYPGNPRQRPRFTFTMAATSDEMERRRDLLTNRAILVTEEGPLGVASRVEQKSRTSSCGTLDYAEKSTDLNKLRHAFPLSGSTFQPKRDQIAAAQVQHKSMEPQGIIMNSAHCAMESAHQEKSLSSSNVNPIMAESDVMPEHSKEQPSHNRQQGEESNKKTTTKQGNTQELRSSPRLQGKNKTRKPIMVLAQETLAKKWGIVEEDKSFDDHTLQQYLDTYKNPLTDEAMQAIKQLSTVTMESRKKKGKNKNKEDKKKLKKQAASMEQ</sequence>